<organism evidence="1 2">
    <name type="scientific">Geofilum rubicundum JCM 15548</name>
    <dbReference type="NCBI Taxonomy" id="1236989"/>
    <lineage>
        <taxon>Bacteria</taxon>
        <taxon>Pseudomonadati</taxon>
        <taxon>Bacteroidota</taxon>
        <taxon>Bacteroidia</taxon>
        <taxon>Marinilabiliales</taxon>
        <taxon>Marinilabiliaceae</taxon>
        <taxon>Geofilum</taxon>
    </lineage>
</organism>
<dbReference type="OrthoDB" id="9775382at2"/>
<gene>
    <name evidence="1" type="ORF">JCM15548_12815</name>
</gene>
<dbReference type="Proteomes" id="UP000032900">
    <property type="component" value="Unassembled WGS sequence"/>
</dbReference>
<keyword evidence="2" id="KW-1185">Reference proteome</keyword>
<comment type="caution">
    <text evidence="1">The sequence shown here is derived from an EMBL/GenBank/DDBJ whole genome shotgun (WGS) entry which is preliminary data.</text>
</comment>
<name>A0A0E9LY92_9BACT</name>
<dbReference type="Pfam" id="PF20230">
    <property type="entry name" value="DUF6588"/>
    <property type="match status" value="1"/>
</dbReference>
<evidence type="ECO:0000313" key="2">
    <source>
        <dbReference type="Proteomes" id="UP000032900"/>
    </source>
</evidence>
<reference evidence="1 2" key="1">
    <citation type="journal article" date="2015" name="Microbes Environ.">
        <title>Distribution and evolution of nitrogen fixation genes in the phylum bacteroidetes.</title>
        <authorList>
            <person name="Inoue J."/>
            <person name="Oshima K."/>
            <person name="Suda W."/>
            <person name="Sakamoto M."/>
            <person name="Iino T."/>
            <person name="Noda S."/>
            <person name="Hongoh Y."/>
            <person name="Hattori M."/>
            <person name="Ohkuma M."/>
        </authorList>
    </citation>
    <scope>NUCLEOTIDE SEQUENCE [LARGE SCALE GENOMIC DNA]</scope>
    <source>
        <strain evidence="1">JCM 15548</strain>
    </source>
</reference>
<proteinExistence type="predicted"/>
<dbReference type="AlphaFoldDB" id="A0A0E9LY92"/>
<dbReference type="RefSeq" id="WP_062125603.1">
    <property type="nucleotide sequence ID" value="NZ_BAZW01000025.1"/>
</dbReference>
<protein>
    <submittedName>
        <fullName evidence="1">Uncharacterized protein</fullName>
    </submittedName>
</protein>
<accession>A0A0E9LY92</accession>
<dbReference type="STRING" id="1236989.JCM15548_12815"/>
<sequence length="325" mass="34986">MYVKKSGLLVIAALLLAGINMRGQKSVTEFLEMGVDDAKIMSEAYLRPYGEMLGKSLNGGWYNSAGVHKIGGFDVTFGINMAMVPAAGKNFDVSALNFNTNLQAEDPNLTIAPTIAGEMPMSLRPRMELEGEYLLTMPNGTGFDKLPAPMAQVAVGLPFHSEVSVRFMPSTSLGDAGKVNLYGFGIKHSIKEYIPFLKRMPFIRTSVMLGYTNMGSEIGVDYGDGANQSLDISSSAFTSRLLVGVNIPFLAVYTGMGYGSTNSDFALKGDYGPEVGTDPFTLGYATNGFDFNAGLRLRFGFIALHGDYTFGDYSMVSAGIGINFR</sequence>
<evidence type="ECO:0000313" key="1">
    <source>
        <dbReference type="EMBL" id="GAO30532.1"/>
    </source>
</evidence>
<dbReference type="EMBL" id="BAZW01000025">
    <property type="protein sequence ID" value="GAO30532.1"/>
    <property type="molecule type" value="Genomic_DNA"/>
</dbReference>
<dbReference type="InterPro" id="IPR046495">
    <property type="entry name" value="DUF6588"/>
</dbReference>